<evidence type="ECO:0000313" key="1">
    <source>
        <dbReference type="EMBL" id="ANZ48055.1"/>
    </source>
</evidence>
<proteinExistence type="predicted"/>
<accession>A0A1B2IA07</accession>
<gene>
    <name evidence="1" type="ORF">ASESINO_42</name>
</gene>
<dbReference type="EMBL" id="KX397364">
    <property type="protein sequence ID" value="ANZ48055.1"/>
    <property type="molecule type" value="Genomic_DNA"/>
</dbReference>
<sequence>MPIAVGTVSTRGWARTAKEQIRELMNHYTEAGFSQSQIYQGNVKSLAKAQQIFSQDPEGLANRIKSDLENLYGNVFPEGVEVETTWEYLQDSDVRYRITISLRVMKNGEWIDAIRYVETESSTVEDES</sequence>
<dbReference type="Proteomes" id="UP000202181">
    <property type="component" value="Segment"/>
</dbReference>
<protein>
    <submittedName>
        <fullName evidence="1">Uncharacterized protein</fullName>
    </submittedName>
</protein>
<reference evidence="1" key="1">
    <citation type="submission" date="2016-06" db="EMBL/GenBank/DDBJ databases">
        <authorList>
            <person name="Berg J.A."/>
            <person name="Hyde J.R."/>
            <person name="Breakwell D.P."/>
            <person name="Hope S."/>
            <person name="Grose J.H."/>
        </authorList>
    </citation>
    <scope>NUCLEOTIDE SEQUENCE [LARGE SCALE GENOMIC DNA]</scope>
</reference>
<dbReference type="RefSeq" id="YP_009290660.1">
    <property type="nucleotide sequence ID" value="NC_031107.2"/>
</dbReference>
<name>A0A1B2IA07_9CAUD</name>
<organism evidence="1 2">
    <name type="scientific">Erwinia phage vB_EamM_Asesino</name>
    <dbReference type="NCBI Taxonomy" id="1883370"/>
    <lineage>
        <taxon>Viruses</taxon>
        <taxon>Duplodnaviria</taxon>
        <taxon>Heunggongvirae</taxon>
        <taxon>Uroviricota</taxon>
        <taxon>Caudoviricetes</taxon>
        <taxon>Chimalliviridae</taxon>
        <taxon>Erskinevirus</taxon>
        <taxon>Erskinevirus asesino</taxon>
    </lineage>
</organism>
<dbReference type="KEGG" id="vg:29056992"/>
<keyword evidence="2" id="KW-1185">Reference proteome</keyword>
<dbReference type="GeneID" id="29056992"/>
<dbReference type="OrthoDB" id="20924at10239"/>
<evidence type="ECO:0000313" key="2">
    <source>
        <dbReference type="Proteomes" id="UP000202181"/>
    </source>
</evidence>